<gene>
    <name evidence="2" type="ORF">MFMK1_001749</name>
</gene>
<dbReference type="PANTHER" id="PTHR36109:SF2">
    <property type="entry name" value="MEMBRANE PROTEIN"/>
    <property type="match status" value="1"/>
</dbReference>
<organism evidence="2 3">
    <name type="scientific">Metallumcola ferriviriculae</name>
    <dbReference type="NCBI Taxonomy" id="3039180"/>
    <lineage>
        <taxon>Bacteria</taxon>
        <taxon>Bacillati</taxon>
        <taxon>Bacillota</taxon>
        <taxon>Clostridia</taxon>
        <taxon>Neomoorellales</taxon>
        <taxon>Desulfitibacteraceae</taxon>
        <taxon>Metallumcola</taxon>
    </lineage>
</organism>
<dbReference type="AlphaFoldDB" id="A0AAU0URT4"/>
<name>A0AAU0URT4_9FIRM</name>
<evidence type="ECO:0000313" key="2">
    <source>
        <dbReference type="EMBL" id="WRO21928.1"/>
    </source>
</evidence>
<protein>
    <submittedName>
        <fullName evidence="2">DUF1269 domain-containing protein</fullName>
    </submittedName>
</protein>
<sequence length="162" mass="16472">MPKVLAVFKDQGSANEAVKALRNAGFDREISVLSKDENQQGNKNENNDTAMGMDSGAVGDGVTTGGVLGGLTGLAVGAGALVIPGLGPLIAAGPIAGLLSGAATGGVAGGLVDWGIPEEEGQQLEEDVRQGKTLVAVEANDRKKDEAVNLLRQFKGENIKVH</sequence>
<dbReference type="RefSeq" id="WP_366924754.1">
    <property type="nucleotide sequence ID" value="NZ_CP121694.1"/>
</dbReference>
<dbReference type="EMBL" id="CP121694">
    <property type="protein sequence ID" value="WRO21928.1"/>
    <property type="molecule type" value="Genomic_DNA"/>
</dbReference>
<dbReference type="Pfam" id="PF06897">
    <property type="entry name" value="DUF1269"/>
    <property type="match status" value="1"/>
</dbReference>
<accession>A0AAU0URT4</accession>
<keyword evidence="3" id="KW-1185">Reference proteome</keyword>
<reference evidence="2 3" key="1">
    <citation type="submission" date="2023-04" db="EMBL/GenBank/DDBJ databases">
        <authorList>
            <person name="Hsu D."/>
        </authorList>
    </citation>
    <scope>NUCLEOTIDE SEQUENCE [LARGE SCALE GENOMIC DNA]</scope>
    <source>
        <strain evidence="2 3">MK1</strain>
    </source>
</reference>
<dbReference type="Proteomes" id="UP001329915">
    <property type="component" value="Chromosome"/>
</dbReference>
<evidence type="ECO:0000313" key="3">
    <source>
        <dbReference type="Proteomes" id="UP001329915"/>
    </source>
</evidence>
<feature type="region of interest" description="Disordered" evidence="1">
    <location>
        <begin position="32"/>
        <end position="57"/>
    </location>
</feature>
<feature type="compositionally biased region" description="Polar residues" evidence="1">
    <location>
        <begin position="39"/>
        <end position="49"/>
    </location>
</feature>
<dbReference type="KEGG" id="dbc:MFMK1_001749"/>
<dbReference type="InterPro" id="IPR009200">
    <property type="entry name" value="DUF1269_membrane"/>
</dbReference>
<dbReference type="InterPro" id="IPR052948">
    <property type="entry name" value="Low_temp-induced_all0457"/>
</dbReference>
<dbReference type="PANTHER" id="PTHR36109">
    <property type="entry name" value="MEMBRANE PROTEIN-RELATED"/>
    <property type="match status" value="1"/>
</dbReference>
<proteinExistence type="predicted"/>
<evidence type="ECO:0000256" key="1">
    <source>
        <dbReference type="SAM" id="MobiDB-lite"/>
    </source>
</evidence>